<feature type="compositionally biased region" description="Pro residues" evidence="2">
    <location>
        <begin position="114"/>
        <end position="128"/>
    </location>
</feature>
<feature type="region of interest" description="Disordered" evidence="2">
    <location>
        <begin position="178"/>
        <end position="250"/>
    </location>
</feature>
<gene>
    <name evidence="3" type="primary">MTFR1_3</name>
    <name evidence="3" type="ORF">OS493_040499</name>
</gene>
<reference evidence="3" key="1">
    <citation type="submission" date="2023-01" db="EMBL/GenBank/DDBJ databases">
        <title>Genome assembly of the deep-sea coral Lophelia pertusa.</title>
        <authorList>
            <person name="Herrera S."/>
            <person name="Cordes E."/>
        </authorList>
    </citation>
    <scope>NUCLEOTIDE SEQUENCE</scope>
    <source>
        <strain evidence="3">USNM1676648</strain>
        <tissue evidence="3">Polyp</tissue>
    </source>
</reference>
<dbReference type="InterPro" id="IPR007972">
    <property type="entry name" value="Mtfr1"/>
</dbReference>
<feature type="non-terminal residue" evidence="3">
    <location>
        <position position="1"/>
    </location>
</feature>
<evidence type="ECO:0000313" key="4">
    <source>
        <dbReference type="Proteomes" id="UP001163046"/>
    </source>
</evidence>
<keyword evidence="4" id="KW-1185">Reference proteome</keyword>
<feature type="compositionally biased region" description="Polar residues" evidence="2">
    <location>
        <begin position="90"/>
        <end position="106"/>
    </location>
</feature>
<accession>A0A9W9Z7V0</accession>
<dbReference type="PANTHER" id="PTHR14215">
    <property type="entry name" value="PROTEIN OF UNKNOWN FUNCTION DUF729"/>
    <property type="match status" value="1"/>
</dbReference>
<feature type="compositionally biased region" description="Basic residues" evidence="2">
    <location>
        <begin position="211"/>
        <end position="220"/>
    </location>
</feature>
<evidence type="ECO:0000256" key="1">
    <source>
        <dbReference type="ARBA" id="ARBA00005807"/>
    </source>
</evidence>
<feature type="compositionally biased region" description="Polar residues" evidence="2">
    <location>
        <begin position="156"/>
        <end position="166"/>
    </location>
</feature>
<evidence type="ECO:0000313" key="3">
    <source>
        <dbReference type="EMBL" id="KAJ7375548.1"/>
    </source>
</evidence>
<organism evidence="3 4">
    <name type="scientific">Desmophyllum pertusum</name>
    <dbReference type="NCBI Taxonomy" id="174260"/>
    <lineage>
        <taxon>Eukaryota</taxon>
        <taxon>Metazoa</taxon>
        <taxon>Cnidaria</taxon>
        <taxon>Anthozoa</taxon>
        <taxon>Hexacorallia</taxon>
        <taxon>Scleractinia</taxon>
        <taxon>Caryophylliina</taxon>
        <taxon>Caryophylliidae</taxon>
        <taxon>Desmophyllum</taxon>
    </lineage>
</organism>
<evidence type="ECO:0000256" key="2">
    <source>
        <dbReference type="SAM" id="MobiDB-lite"/>
    </source>
</evidence>
<dbReference type="PANTHER" id="PTHR14215:SF0">
    <property type="entry name" value="WH2 DOMAIN-CONTAINING PROTEIN"/>
    <property type="match status" value="1"/>
</dbReference>
<dbReference type="OrthoDB" id="2133332at2759"/>
<dbReference type="GO" id="GO:0000266">
    <property type="term" value="P:mitochondrial fission"/>
    <property type="evidence" value="ECO:0007669"/>
    <property type="project" value="TreeGrafter"/>
</dbReference>
<proteinExistence type="inferred from homology"/>
<name>A0A9W9Z7V0_9CNID</name>
<dbReference type="Proteomes" id="UP001163046">
    <property type="component" value="Unassembled WGS sequence"/>
</dbReference>
<comment type="similarity">
    <text evidence="1">Belongs to the MTFR1 family.</text>
</comment>
<protein>
    <submittedName>
        <fullName evidence="3">Mitochondrial fission</fullName>
    </submittedName>
</protein>
<dbReference type="GO" id="GO:0009060">
    <property type="term" value="P:aerobic respiration"/>
    <property type="evidence" value="ECO:0007669"/>
    <property type="project" value="TreeGrafter"/>
</dbReference>
<dbReference type="AlphaFoldDB" id="A0A9W9Z7V0"/>
<dbReference type="GO" id="GO:0005739">
    <property type="term" value="C:mitochondrion"/>
    <property type="evidence" value="ECO:0007669"/>
    <property type="project" value="TreeGrafter"/>
</dbReference>
<dbReference type="Pfam" id="PF05308">
    <property type="entry name" value="Mito_fiss_reg"/>
    <property type="match status" value="1"/>
</dbReference>
<feature type="region of interest" description="Disordered" evidence="2">
    <location>
        <begin position="86"/>
        <end position="166"/>
    </location>
</feature>
<comment type="caution">
    <text evidence="3">The sequence shown here is derived from an EMBL/GenBank/DDBJ whole genome shotgun (WGS) entry which is preliminary data.</text>
</comment>
<dbReference type="EMBL" id="MU826745">
    <property type="protein sequence ID" value="KAJ7375548.1"/>
    <property type="molecule type" value="Genomic_DNA"/>
</dbReference>
<sequence>METALEVARIILEYFGWDGDEIELSLNSSEQELGEGIEGKPLSQMLMASLADIGWITEDDDLLSEPITDEEELEVILNEYTSPEKESLETIISLQPTNRCKSSDSVHPSGGIRTPPPPPPPPPPPTPMSTPLKPVSQIIRENRAKRLQLAPGVGVSENSTGYSLPNMTDVLKGLGKVKLRSVERSPGGTPLRKPPISTDGSDHASIIAQALKKKFAHRRRQEANSPDANKENSPGSPFGTPPSSPIKTSA</sequence>